<reference evidence="2 3" key="1">
    <citation type="submission" date="2017-03" db="EMBL/GenBank/DDBJ databases">
        <title>Genomes of endolithic fungi from Antarctica.</title>
        <authorList>
            <person name="Coleine C."/>
            <person name="Masonjones S."/>
            <person name="Stajich J.E."/>
        </authorList>
    </citation>
    <scope>NUCLEOTIDE SEQUENCE [LARGE SCALE GENOMIC DNA]</scope>
    <source>
        <strain evidence="2 3">CCFEE 5187</strain>
    </source>
</reference>
<protein>
    <submittedName>
        <fullName evidence="2">Uncharacterized protein</fullName>
    </submittedName>
</protein>
<gene>
    <name evidence="2" type="ORF">B0A49_13681</name>
</gene>
<organism evidence="2 3">
    <name type="scientific">Cryomyces minteri</name>
    <dbReference type="NCBI Taxonomy" id="331657"/>
    <lineage>
        <taxon>Eukaryota</taxon>
        <taxon>Fungi</taxon>
        <taxon>Dikarya</taxon>
        <taxon>Ascomycota</taxon>
        <taxon>Pezizomycotina</taxon>
        <taxon>Dothideomycetes</taxon>
        <taxon>Dothideomycetes incertae sedis</taxon>
        <taxon>Cryomyces</taxon>
    </lineage>
</organism>
<evidence type="ECO:0000256" key="1">
    <source>
        <dbReference type="SAM" id="MobiDB-lite"/>
    </source>
</evidence>
<feature type="region of interest" description="Disordered" evidence="1">
    <location>
        <begin position="132"/>
        <end position="261"/>
    </location>
</feature>
<name>A0A4U0V6T8_9PEZI</name>
<keyword evidence="3" id="KW-1185">Reference proteome</keyword>
<evidence type="ECO:0000313" key="2">
    <source>
        <dbReference type="EMBL" id="TKA44510.1"/>
    </source>
</evidence>
<feature type="compositionally biased region" description="Polar residues" evidence="1">
    <location>
        <begin position="181"/>
        <end position="193"/>
    </location>
</feature>
<feature type="compositionally biased region" description="Basic residues" evidence="1">
    <location>
        <begin position="250"/>
        <end position="261"/>
    </location>
</feature>
<accession>A0A4U0V6T8</accession>
<feature type="compositionally biased region" description="Low complexity" evidence="1">
    <location>
        <begin position="202"/>
        <end position="218"/>
    </location>
</feature>
<comment type="caution">
    <text evidence="2">The sequence shown here is derived from an EMBL/GenBank/DDBJ whole genome shotgun (WGS) entry which is preliminary data.</text>
</comment>
<dbReference type="AlphaFoldDB" id="A0A4U0V6T8"/>
<evidence type="ECO:0000313" key="3">
    <source>
        <dbReference type="Proteomes" id="UP000308768"/>
    </source>
</evidence>
<dbReference type="EMBL" id="NAJN01003061">
    <property type="protein sequence ID" value="TKA44510.1"/>
    <property type="molecule type" value="Genomic_DNA"/>
</dbReference>
<proteinExistence type="predicted"/>
<dbReference type="Proteomes" id="UP000308768">
    <property type="component" value="Unassembled WGS sequence"/>
</dbReference>
<feature type="compositionally biased region" description="Low complexity" evidence="1">
    <location>
        <begin position="132"/>
        <end position="149"/>
    </location>
</feature>
<sequence length="261" mass="28825">MEEQLTRFLLKNLDERLEDLLDEKLEDLLDEKLGDMVEEKLEAKLDARLEEIADDKLQEMKTCLDETRLEELLEEKVEKLLEEKLSSRRGAKKGRDGRLSAWDRHRLSLSMLQGSPDLRDVINTAVNRARNRAAHAATATPAATPAAHAQSNGRAARSTVDRARAPKAANVVQGSDRPSARQPTSAAARTSTHPAKRPETHAVQQPAPAAGVAVQSASRNDVVESNVKPANRKRPHDGQHGEPAQTPSRRSSRKRVATSRD</sequence>